<dbReference type="AlphaFoldDB" id="A0A2T4AE37"/>
<gene>
    <name evidence="2" type="ORF">M431DRAFT_507022</name>
</gene>
<protein>
    <submittedName>
        <fullName evidence="2">Uncharacterized protein</fullName>
    </submittedName>
</protein>
<feature type="region of interest" description="Disordered" evidence="1">
    <location>
        <begin position="54"/>
        <end position="75"/>
    </location>
</feature>
<keyword evidence="3" id="KW-1185">Reference proteome</keyword>
<sequence length="160" mass="17434">MVASLLSPTLSSQLQLHGAGRSVATHKNLIPCQQYPHPIGRDLASQATSALGVANDEKSKVKERSGRRWSSKGPLTQDSLSRTLFRHARVGLAGFLSLGIPRFDDGDSKRIPKPTYLQPDIFLVPQFSLSLYVCVVQWQQITLTSTLLTTSSSTLFGAVI</sequence>
<evidence type="ECO:0000313" key="2">
    <source>
        <dbReference type="EMBL" id="PTB55350.1"/>
    </source>
</evidence>
<dbReference type="RefSeq" id="XP_024775027.1">
    <property type="nucleotide sequence ID" value="XM_024918907.1"/>
</dbReference>
<organism evidence="2 3">
    <name type="scientific">Trichoderma harzianum CBS 226.95</name>
    <dbReference type="NCBI Taxonomy" id="983964"/>
    <lineage>
        <taxon>Eukaryota</taxon>
        <taxon>Fungi</taxon>
        <taxon>Dikarya</taxon>
        <taxon>Ascomycota</taxon>
        <taxon>Pezizomycotina</taxon>
        <taxon>Sordariomycetes</taxon>
        <taxon>Hypocreomycetidae</taxon>
        <taxon>Hypocreales</taxon>
        <taxon>Hypocreaceae</taxon>
        <taxon>Trichoderma</taxon>
    </lineage>
</organism>
<proteinExistence type="predicted"/>
<evidence type="ECO:0000256" key="1">
    <source>
        <dbReference type="SAM" id="MobiDB-lite"/>
    </source>
</evidence>
<evidence type="ECO:0000313" key="3">
    <source>
        <dbReference type="Proteomes" id="UP000241690"/>
    </source>
</evidence>
<dbReference type="EMBL" id="KZ679679">
    <property type="protein sequence ID" value="PTB55350.1"/>
    <property type="molecule type" value="Genomic_DNA"/>
</dbReference>
<dbReference type="Proteomes" id="UP000241690">
    <property type="component" value="Unassembled WGS sequence"/>
</dbReference>
<accession>A0A2T4AE37</accession>
<name>A0A2T4AE37_TRIHA</name>
<reference evidence="2 3" key="1">
    <citation type="submission" date="2016-07" db="EMBL/GenBank/DDBJ databases">
        <title>Multiple horizontal gene transfer events from other fungi enriched the ability of initially mycotrophic Trichoderma (Ascomycota) to feed on dead plant biomass.</title>
        <authorList>
            <consortium name="DOE Joint Genome Institute"/>
            <person name="Aerts A."/>
            <person name="Atanasova L."/>
            <person name="Chenthamara K."/>
            <person name="Zhang J."/>
            <person name="Grujic M."/>
            <person name="Henrissat B."/>
            <person name="Kuo A."/>
            <person name="Salamov A."/>
            <person name="Lipzen A."/>
            <person name="Labutti K."/>
            <person name="Barry K."/>
            <person name="Miao Y."/>
            <person name="Rahimi M.J."/>
            <person name="Shen Q."/>
            <person name="Grigoriev I.V."/>
            <person name="Kubicek C.P."/>
            <person name="Druzhinina I.S."/>
        </authorList>
    </citation>
    <scope>NUCLEOTIDE SEQUENCE [LARGE SCALE GENOMIC DNA]</scope>
    <source>
        <strain evidence="2 3">CBS 226.95</strain>
    </source>
</reference>
<dbReference type="GeneID" id="36627476"/>
<feature type="compositionally biased region" description="Basic and acidic residues" evidence="1">
    <location>
        <begin position="55"/>
        <end position="66"/>
    </location>
</feature>